<comment type="subcellular location">
    <subcellularLocation>
        <location evidence="1">Preautophagosomal structure membrane</location>
        <topology evidence="1">Peripheral membrane protein</topology>
    </subcellularLocation>
</comment>
<dbReference type="Gene3D" id="1.10.510.10">
    <property type="entry name" value="Transferase(Phosphotransferase) domain 1"/>
    <property type="match status" value="1"/>
</dbReference>
<dbReference type="InterPro" id="IPR000719">
    <property type="entry name" value="Prot_kinase_dom"/>
</dbReference>
<keyword evidence="5" id="KW-0547">Nucleotide-binding</keyword>
<evidence type="ECO:0000256" key="10">
    <source>
        <dbReference type="ARBA" id="ARBA00047899"/>
    </source>
</evidence>
<dbReference type="PANTHER" id="PTHR24348:SF22">
    <property type="entry name" value="NON-SPECIFIC SERINE_THREONINE PROTEIN KINASE"/>
    <property type="match status" value="1"/>
</dbReference>
<dbReference type="SMART" id="SM00220">
    <property type="entry name" value="S_TKc"/>
    <property type="match status" value="1"/>
</dbReference>
<dbReference type="GO" id="GO:0005776">
    <property type="term" value="C:autophagosome"/>
    <property type="evidence" value="ECO:0007669"/>
    <property type="project" value="TreeGrafter"/>
</dbReference>
<dbReference type="Proteomes" id="UP000277580">
    <property type="component" value="Unassembled WGS sequence"/>
</dbReference>
<dbReference type="InterPro" id="IPR008271">
    <property type="entry name" value="Ser/Thr_kinase_AS"/>
</dbReference>
<evidence type="ECO:0000256" key="12">
    <source>
        <dbReference type="SAM" id="MobiDB-lite"/>
    </source>
</evidence>
<dbReference type="EC" id="2.7.11.1" evidence="2"/>
<dbReference type="AlphaFoldDB" id="A0A3N4KZE9"/>
<evidence type="ECO:0000313" key="14">
    <source>
        <dbReference type="EMBL" id="RPB15944.1"/>
    </source>
</evidence>
<gene>
    <name evidence="14" type="ORF">P167DRAFT_482060</name>
</gene>
<protein>
    <recommendedName>
        <fullName evidence="2">non-specific serine/threonine protein kinase</fullName>
        <ecNumber evidence="2">2.7.11.1</ecNumber>
    </recommendedName>
    <alternativeName>
        <fullName evidence="9">Autophagy-related protein 1</fullName>
    </alternativeName>
</protein>
<dbReference type="PROSITE" id="PS00108">
    <property type="entry name" value="PROTEIN_KINASE_ST"/>
    <property type="match status" value="1"/>
</dbReference>
<dbReference type="InterPro" id="IPR045269">
    <property type="entry name" value="Atg1-like"/>
</dbReference>
<dbReference type="PANTHER" id="PTHR24348">
    <property type="entry name" value="SERINE/THREONINE-PROTEIN KINASE UNC-51-RELATED"/>
    <property type="match status" value="1"/>
</dbReference>
<dbReference type="EMBL" id="ML119111">
    <property type="protein sequence ID" value="RPB15944.1"/>
    <property type="molecule type" value="Genomic_DNA"/>
</dbReference>
<keyword evidence="6 14" id="KW-0418">Kinase</keyword>
<dbReference type="InParanoid" id="A0A3N4KZE9"/>
<keyword evidence="4" id="KW-0808">Transferase</keyword>
<evidence type="ECO:0000256" key="4">
    <source>
        <dbReference type="ARBA" id="ARBA00022679"/>
    </source>
</evidence>
<evidence type="ECO:0000256" key="6">
    <source>
        <dbReference type="ARBA" id="ARBA00022777"/>
    </source>
</evidence>
<dbReference type="PROSITE" id="PS50011">
    <property type="entry name" value="PROTEIN_KINASE_DOM"/>
    <property type="match status" value="1"/>
</dbReference>
<reference evidence="14 15" key="1">
    <citation type="journal article" date="2018" name="Nat. Ecol. Evol.">
        <title>Pezizomycetes genomes reveal the molecular basis of ectomycorrhizal truffle lifestyle.</title>
        <authorList>
            <person name="Murat C."/>
            <person name="Payen T."/>
            <person name="Noel B."/>
            <person name="Kuo A."/>
            <person name="Morin E."/>
            <person name="Chen J."/>
            <person name="Kohler A."/>
            <person name="Krizsan K."/>
            <person name="Balestrini R."/>
            <person name="Da Silva C."/>
            <person name="Montanini B."/>
            <person name="Hainaut M."/>
            <person name="Levati E."/>
            <person name="Barry K.W."/>
            <person name="Belfiori B."/>
            <person name="Cichocki N."/>
            <person name="Clum A."/>
            <person name="Dockter R.B."/>
            <person name="Fauchery L."/>
            <person name="Guy J."/>
            <person name="Iotti M."/>
            <person name="Le Tacon F."/>
            <person name="Lindquist E.A."/>
            <person name="Lipzen A."/>
            <person name="Malagnac F."/>
            <person name="Mello A."/>
            <person name="Molinier V."/>
            <person name="Miyauchi S."/>
            <person name="Poulain J."/>
            <person name="Riccioni C."/>
            <person name="Rubini A."/>
            <person name="Sitrit Y."/>
            <person name="Splivallo R."/>
            <person name="Traeger S."/>
            <person name="Wang M."/>
            <person name="Zifcakova L."/>
            <person name="Wipf D."/>
            <person name="Zambonelli A."/>
            <person name="Paolocci F."/>
            <person name="Nowrousian M."/>
            <person name="Ottonello S."/>
            <person name="Baldrian P."/>
            <person name="Spatafora J.W."/>
            <person name="Henrissat B."/>
            <person name="Nagy L.G."/>
            <person name="Aury J.M."/>
            <person name="Wincker P."/>
            <person name="Grigoriev I.V."/>
            <person name="Bonfante P."/>
            <person name="Martin F.M."/>
        </authorList>
    </citation>
    <scope>NUCLEOTIDE SEQUENCE [LARGE SCALE GENOMIC DNA]</scope>
    <source>
        <strain evidence="14 15">CCBAS932</strain>
    </source>
</reference>
<dbReference type="GO" id="GO:0010506">
    <property type="term" value="P:regulation of autophagy"/>
    <property type="evidence" value="ECO:0007669"/>
    <property type="project" value="InterPro"/>
</dbReference>
<dbReference type="InterPro" id="IPR011009">
    <property type="entry name" value="Kinase-like_dom_sf"/>
</dbReference>
<feature type="domain" description="Protein kinase" evidence="13">
    <location>
        <begin position="4"/>
        <end position="264"/>
    </location>
</feature>
<evidence type="ECO:0000256" key="7">
    <source>
        <dbReference type="ARBA" id="ARBA00022840"/>
    </source>
</evidence>
<name>A0A3N4KZE9_9PEZI</name>
<proteinExistence type="predicted"/>
<keyword evidence="15" id="KW-1185">Reference proteome</keyword>
<organism evidence="14 15">
    <name type="scientific">Morchella conica CCBAS932</name>
    <dbReference type="NCBI Taxonomy" id="1392247"/>
    <lineage>
        <taxon>Eukaryota</taxon>
        <taxon>Fungi</taxon>
        <taxon>Dikarya</taxon>
        <taxon>Ascomycota</taxon>
        <taxon>Pezizomycotina</taxon>
        <taxon>Pezizomycetes</taxon>
        <taxon>Pezizales</taxon>
        <taxon>Morchellaceae</taxon>
        <taxon>Morchella</taxon>
    </lineage>
</organism>
<evidence type="ECO:0000256" key="2">
    <source>
        <dbReference type="ARBA" id="ARBA00012513"/>
    </source>
</evidence>
<dbReference type="GO" id="GO:0034045">
    <property type="term" value="C:phagophore assembly site membrane"/>
    <property type="evidence" value="ECO:0007669"/>
    <property type="project" value="UniProtKB-SubCell"/>
</dbReference>
<keyword evidence="7" id="KW-0067">ATP-binding</keyword>
<comment type="catalytic activity">
    <reaction evidence="11">
        <text>L-seryl-[protein] + ATP = O-phospho-L-seryl-[protein] + ADP + H(+)</text>
        <dbReference type="Rhea" id="RHEA:17989"/>
        <dbReference type="Rhea" id="RHEA-COMP:9863"/>
        <dbReference type="Rhea" id="RHEA-COMP:11604"/>
        <dbReference type="ChEBI" id="CHEBI:15378"/>
        <dbReference type="ChEBI" id="CHEBI:29999"/>
        <dbReference type="ChEBI" id="CHEBI:30616"/>
        <dbReference type="ChEBI" id="CHEBI:83421"/>
        <dbReference type="ChEBI" id="CHEBI:456216"/>
        <dbReference type="EC" id="2.7.11.1"/>
    </reaction>
</comment>
<comment type="catalytic activity">
    <reaction evidence="10">
        <text>L-threonyl-[protein] + ATP = O-phospho-L-threonyl-[protein] + ADP + H(+)</text>
        <dbReference type="Rhea" id="RHEA:46608"/>
        <dbReference type="Rhea" id="RHEA-COMP:11060"/>
        <dbReference type="Rhea" id="RHEA-COMP:11605"/>
        <dbReference type="ChEBI" id="CHEBI:15378"/>
        <dbReference type="ChEBI" id="CHEBI:30013"/>
        <dbReference type="ChEBI" id="CHEBI:30616"/>
        <dbReference type="ChEBI" id="CHEBI:61977"/>
        <dbReference type="ChEBI" id="CHEBI:456216"/>
        <dbReference type="EC" id="2.7.11.1"/>
    </reaction>
</comment>
<dbReference type="OrthoDB" id="4772757at2759"/>
<dbReference type="GO" id="GO:0000045">
    <property type="term" value="P:autophagosome assembly"/>
    <property type="evidence" value="ECO:0007669"/>
    <property type="project" value="TreeGrafter"/>
</dbReference>
<evidence type="ECO:0000256" key="11">
    <source>
        <dbReference type="ARBA" id="ARBA00048679"/>
    </source>
</evidence>
<evidence type="ECO:0000256" key="5">
    <source>
        <dbReference type="ARBA" id="ARBA00022741"/>
    </source>
</evidence>
<keyword evidence="3" id="KW-0723">Serine/threonine-protein kinase</keyword>
<evidence type="ECO:0000256" key="8">
    <source>
        <dbReference type="ARBA" id="ARBA00023006"/>
    </source>
</evidence>
<dbReference type="SUPFAM" id="SSF56112">
    <property type="entry name" value="Protein kinase-like (PK-like)"/>
    <property type="match status" value="1"/>
</dbReference>
<evidence type="ECO:0000313" key="15">
    <source>
        <dbReference type="Proteomes" id="UP000277580"/>
    </source>
</evidence>
<evidence type="ECO:0000259" key="13">
    <source>
        <dbReference type="PROSITE" id="PS50011"/>
    </source>
</evidence>
<dbReference type="Pfam" id="PF00069">
    <property type="entry name" value="Pkinase"/>
    <property type="match status" value="1"/>
</dbReference>
<feature type="region of interest" description="Disordered" evidence="12">
    <location>
        <begin position="275"/>
        <end position="295"/>
    </location>
</feature>
<accession>A0A3N4KZE9</accession>
<evidence type="ECO:0000256" key="3">
    <source>
        <dbReference type="ARBA" id="ARBA00022527"/>
    </source>
</evidence>
<evidence type="ECO:0000256" key="9">
    <source>
        <dbReference type="ARBA" id="ARBA00030237"/>
    </source>
</evidence>
<dbReference type="GO" id="GO:0004674">
    <property type="term" value="F:protein serine/threonine kinase activity"/>
    <property type="evidence" value="ECO:0007669"/>
    <property type="project" value="UniProtKB-KW"/>
</dbReference>
<dbReference type="STRING" id="1392247.A0A3N4KZE9"/>
<sequence>MENWVRVQDLGEGSYGVVWLEKKGQEAVRAVKKVSKANIILNQRELYALKELKEYPEYFVELLGSSEDQNSVYLVMEYIENGDLMGVVKNRQGTDRISENEIKSITWQLLTALEIMHSKNFCHRDLKPQNILVASTSPIRVKIADFGVTKQASDSTQLRTVVGTWGYMAPEVLGFSDAETSGYTSSADIWSLGSLLHFMFTNEVPFPDNRKLINYVRENNAPFPTEKLQRGGASLAARDFIKSLMSPFPEKRLTAKQALEAPWLKIDEPDQISPDPVLESFLPNDPELTVSLPNG</sequence>
<evidence type="ECO:0000256" key="1">
    <source>
        <dbReference type="ARBA" id="ARBA00004623"/>
    </source>
</evidence>
<dbReference type="GO" id="GO:0005829">
    <property type="term" value="C:cytosol"/>
    <property type="evidence" value="ECO:0007669"/>
    <property type="project" value="TreeGrafter"/>
</dbReference>
<dbReference type="GO" id="GO:0005524">
    <property type="term" value="F:ATP binding"/>
    <property type="evidence" value="ECO:0007669"/>
    <property type="project" value="UniProtKB-KW"/>
</dbReference>
<keyword evidence="8" id="KW-0072">Autophagy</keyword>